<dbReference type="InterPro" id="IPR050498">
    <property type="entry name" value="Ycf3"/>
</dbReference>
<sequence length="208" mass="22108">MNLYMHLAKSLHRSALSSVIVGLTFGLGAAAQVDKFYVGDAPAAACAEAAASGGIPDYGAMGACRDAVRDTALLRSDRAASLVNYGILQMRRGDSAGALDLFDQAKRLSPRLPDIRVNVSAALIRAGEAEAAIDLLDDIASIDPDLRPVAHFNRGLAYWDLERFQNAYEDFSAAVSLQPNYTPAANMLQNFEIRTPAGPARQLASTPG</sequence>
<accession>A0ABQ1J2L4</accession>
<protein>
    <recommendedName>
        <fullName evidence="6">Tetratricopeptide repeat protein</fullName>
    </recommendedName>
</protein>
<dbReference type="PANTHER" id="PTHR44858">
    <property type="entry name" value="TETRATRICOPEPTIDE REPEAT PROTEIN 6"/>
    <property type="match status" value="1"/>
</dbReference>
<organism evidence="4 5">
    <name type="scientific">Henriciella pelagia</name>
    <dbReference type="NCBI Taxonomy" id="1977912"/>
    <lineage>
        <taxon>Bacteria</taxon>
        <taxon>Pseudomonadati</taxon>
        <taxon>Pseudomonadota</taxon>
        <taxon>Alphaproteobacteria</taxon>
        <taxon>Hyphomonadales</taxon>
        <taxon>Hyphomonadaceae</taxon>
        <taxon>Henriciella</taxon>
    </lineage>
</organism>
<keyword evidence="2 3" id="KW-0802">TPR repeat</keyword>
<dbReference type="EMBL" id="BMKF01000001">
    <property type="protein sequence ID" value="GGB57336.1"/>
    <property type="molecule type" value="Genomic_DNA"/>
</dbReference>
<keyword evidence="5" id="KW-1185">Reference proteome</keyword>
<dbReference type="Gene3D" id="1.25.40.10">
    <property type="entry name" value="Tetratricopeptide repeat domain"/>
    <property type="match status" value="1"/>
</dbReference>
<feature type="repeat" description="TPR" evidence="3">
    <location>
        <begin position="148"/>
        <end position="181"/>
    </location>
</feature>
<feature type="repeat" description="TPR" evidence="3">
    <location>
        <begin position="79"/>
        <end position="112"/>
    </location>
</feature>
<evidence type="ECO:0000256" key="3">
    <source>
        <dbReference type="PROSITE-ProRule" id="PRU00339"/>
    </source>
</evidence>
<dbReference type="PROSITE" id="PS50005">
    <property type="entry name" value="TPR"/>
    <property type="match status" value="2"/>
</dbReference>
<reference evidence="5" key="1">
    <citation type="journal article" date="2019" name="Int. J. Syst. Evol. Microbiol.">
        <title>The Global Catalogue of Microorganisms (GCM) 10K type strain sequencing project: providing services to taxonomists for standard genome sequencing and annotation.</title>
        <authorList>
            <consortium name="The Broad Institute Genomics Platform"/>
            <consortium name="The Broad Institute Genome Sequencing Center for Infectious Disease"/>
            <person name="Wu L."/>
            <person name="Ma J."/>
        </authorList>
    </citation>
    <scope>NUCLEOTIDE SEQUENCE [LARGE SCALE GENOMIC DNA]</scope>
    <source>
        <strain evidence="5">CGMCC 1.15928</strain>
    </source>
</reference>
<dbReference type="PANTHER" id="PTHR44858:SF1">
    <property type="entry name" value="UDP-N-ACETYLGLUCOSAMINE--PEPTIDE N-ACETYLGLUCOSAMINYLTRANSFERASE SPINDLY-RELATED"/>
    <property type="match status" value="1"/>
</dbReference>
<evidence type="ECO:0000256" key="2">
    <source>
        <dbReference type="ARBA" id="ARBA00022803"/>
    </source>
</evidence>
<dbReference type="Pfam" id="PF00515">
    <property type="entry name" value="TPR_1"/>
    <property type="match status" value="1"/>
</dbReference>
<dbReference type="Pfam" id="PF14559">
    <property type="entry name" value="TPR_19"/>
    <property type="match status" value="1"/>
</dbReference>
<dbReference type="InterPro" id="IPR011990">
    <property type="entry name" value="TPR-like_helical_dom_sf"/>
</dbReference>
<evidence type="ECO:0000256" key="1">
    <source>
        <dbReference type="ARBA" id="ARBA00022737"/>
    </source>
</evidence>
<evidence type="ECO:0008006" key="6">
    <source>
        <dbReference type="Google" id="ProtNLM"/>
    </source>
</evidence>
<evidence type="ECO:0000313" key="5">
    <source>
        <dbReference type="Proteomes" id="UP000628854"/>
    </source>
</evidence>
<gene>
    <name evidence="4" type="ORF">GCM10011503_02130</name>
</gene>
<name>A0ABQ1J2L4_9PROT</name>
<dbReference type="SMART" id="SM00028">
    <property type="entry name" value="TPR"/>
    <property type="match status" value="2"/>
</dbReference>
<proteinExistence type="predicted"/>
<keyword evidence="1" id="KW-0677">Repeat</keyword>
<dbReference type="InterPro" id="IPR019734">
    <property type="entry name" value="TPR_rpt"/>
</dbReference>
<evidence type="ECO:0000313" key="4">
    <source>
        <dbReference type="EMBL" id="GGB57336.1"/>
    </source>
</evidence>
<dbReference type="RefSeq" id="WP_084394000.1">
    <property type="nucleotide sequence ID" value="NZ_BMKF01000001.1"/>
</dbReference>
<dbReference type="Proteomes" id="UP000628854">
    <property type="component" value="Unassembled WGS sequence"/>
</dbReference>
<dbReference type="SUPFAM" id="SSF48452">
    <property type="entry name" value="TPR-like"/>
    <property type="match status" value="1"/>
</dbReference>
<comment type="caution">
    <text evidence="4">The sequence shown here is derived from an EMBL/GenBank/DDBJ whole genome shotgun (WGS) entry which is preliminary data.</text>
</comment>